<evidence type="ECO:0000313" key="1">
    <source>
        <dbReference type="EMBL" id="DAD90575.1"/>
    </source>
</evidence>
<dbReference type="EMBL" id="BK015089">
    <property type="protein sequence ID" value="DAD90575.1"/>
    <property type="molecule type" value="Genomic_DNA"/>
</dbReference>
<protein>
    <submittedName>
        <fullName evidence="1">Uncharacterized protein</fullName>
    </submittedName>
</protein>
<accession>A0A8S5N880</accession>
<organism evidence="1">
    <name type="scientific">Myoviridae sp. ctlHW5</name>
    <dbReference type="NCBI Taxonomy" id="2826691"/>
    <lineage>
        <taxon>Viruses</taxon>
        <taxon>Duplodnaviria</taxon>
        <taxon>Heunggongvirae</taxon>
        <taxon>Uroviricota</taxon>
        <taxon>Caudoviricetes</taxon>
    </lineage>
</organism>
<proteinExistence type="predicted"/>
<sequence>MGTIEKQKTFRHCLLYYLDYKPLGYEHLQWLYFEDWCDIVNKTKQISKDVLDLKLNDHLINWYLQHWEVYVERDIEYYYGKALREGVFDRSDIELMIGLAAEHINHIYPKTILQLIEKSKKLKSTVNEKSIYGSTSA</sequence>
<name>A0A8S5N880_9CAUD</name>
<reference evidence="1" key="1">
    <citation type="journal article" date="2021" name="Proc. Natl. Acad. Sci. U.S.A.">
        <title>A Catalog of Tens of Thousands of Viruses from Human Metagenomes Reveals Hidden Associations with Chronic Diseases.</title>
        <authorList>
            <person name="Tisza M.J."/>
            <person name="Buck C.B."/>
        </authorList>
    </citation>
    <scope>NUCLEOTIDE SEQUENCE</scope>
    <source>
        <strain evidence="1">CtlHW5</strain>
    </source>
</reference>